<evidence type="ECO:0008006" key="4">
    <source>
        <dbReference type="Google" id="ProtNLM"/>
    </source>
</evidence>
<dbReference type="EMBL" id="JAUCQJ010000001">
    <property type="protein sequence ID" value="MDQ8747750.1"/>
    <property type="molecule type" value="Genomic_DNA"/>
</dbReference>
<proteinExistence type="predicted"/>
<feature type="transmembrane region" description="Helical" evidence="1">
    <location>
        <begin position="77"/>
        <end position="96"/>
    </location>
</feature>
<keyword evidence="1" id="KW-1133">Transmembrane helix</keyword>
<dbReference type="RefSeq" id="WP_309046182.1">
    <property type="nucleotide sequence ID" value="NZ_JAUCQJ010000001.1"/>
</dbReference>
<feature type="transmembrane region" description="Helical" evidence="1">
    <location>
        <begin position="5"/>
        <end position="22"/>
    </location>
</feature>
<comment type="caution">
    <text evidence="2">The sequence shown here is derived from an EMBL/GenBank/DDBJ whole genome shotgun (WGS) entry which is preliminary data.</text>
</comment>
<evidence type="ECO:0000256" key="1">
    <source>
        <dbReference type="SAM" id="Phobius"/>
    </source>
</evidence>
<evidence type="ECO:0000313" key="3">
    <source>
        <dbReference type="Proteomes" id="UP001239265"/>
    </source>
</evidence>
<sequence length="267" mass="32001">MTNKIYIYLCIILINALTYTLLNYNFGVTQKTSIFLGYISLGIFGILILKKYLTWFVMFMFNVKLNDYNKYIEKPRLLIYLIFLPLLFLIISQLKIMSASDPFLTQLIQFLILNSSIFICCLFLGFTWTEKFIFKFIPDVEETLQKVSEKKSLAEEKKHKIFEKFRQFEIIDDDIERDNFCSTFLSFPLKVNLNYSQLYYFHYLYKARIDDKMDLRKFIEYFLQKNAKPFDYNTIKKEGSRQKNPKNQEFLDELFNEIVSVLKNQTG</sequence>
<keyword evidence="1" id="KW-0472">Membrane</keyword>
<reference evidence="2 3" key="1">
    <citation type="submission" date="2023-06" db="EMBL/GenBank/DDBJ databases">
        <title>Nosocomial Elizabethkingia miricola genome.</title>
        <authorList>
            <person name="Morgado S."/>
            <person name="Fonseca E."/>
            <person name="Freitas F."/>
            <person name="Vicente A.C."/>
        </authorList>
    </citation>
    <scope>NUCLEOTIDE SEQUENCE [LARGE SCALE GENOMIC DNA]</scope>
    <source>
        <strain evidence="2 3">EM15</strain>
    </source>
</reference>
<protein>
    <recommendedName>
        <fullName evidence="4">Transmembrane protein</fullName>
    </recommendedName>
</protein>
<name>A0ABD5B212_ELIMR</name>
<feature type="transmembrane region" description="Helical" evidence="1">
    <location>
        <begin position="34"/>
        <end position="57"/>
    </location>
</feature>
<evidence type="ECO:0000313" key="2">
    <source>
        <dbReference type="EMBL" id="MDQ8747750.1"/>
    </source>
</evidence>
<gene>
    <name evidence="2" type="ORF">QT385_03795</name>
</gene>
<feature type="transmembrane region" description="Helical" evidence="1">
    <location>
        <begin position="108"/>
        <end position="128"/>
    </location>
</feature>
<keyword evidence="1" id="KW-0812">Transmembrane</keyword>
<accession>A0ABD5B212</accession>
<organism evidence="2 3">
    <name type="scientific">Elizabethkingia miricola</name>
    <name type="common">Chryseobacterium miricola</name>
    <dbReference type="NCBI Taxonomy" id="172045"/>
    <lineage>
        <taxon>Bacteria</taxon>
        <taxon>Pseudomonadati</taxon>
        <taxon>Bacteroidota</taxon>
        <taxon>Flavobacteriia</taxon>
        <taxon>Flavobacteriales</taxon>
        <taxon>Weeksellaceae</taxon>
        <taxon>Elizabethkingia</taxon>
    </lineage>
</organism>
<dbReference type="AlphaFoldDB" id="A0ABD5B212"/>
<dbReference type="Proteomes" id="UP001239265">
    <property type="component" value="Unassembled WGS sequence"/>
</dbReference>